<comment type="subcellular location">
    <subcellularLocation>
        <location evidence="1 18">Cytoplasm</location>
    </subcellularLocation>
</comment>
<dbReference type="Gene3D" id="3.90.550.10">
    <property type="entry name" value="Spore Coat Polysaccharide Biosynthesis Protein SpsA, Chain A"/>
    <property type="match status" value="1"/>
</dbReference>
<dbReference type="Pfam" id="PF12804">
    <property type="entry name" value="NTP_transf_3"/>
    <property type="match status" value="1"/>
</dbReference>
<organism evidence="20 21">
    <name type="scientific">Alicyclobacillus vulcanalis</name>
    <dbReference type="NCBI Taxonomy" id="252246"/>
    <lineage>
        <taxon>Bacteria</taxon>
        <taxon>Bacillati</taxon>
        <taxon>Bacillota</taxon>
        <taxon>Bacilli</taxon>
        <taxon>Bacillales</taxon>
        <taxon>Alicyclobacillaceae</taxon>
        <taxon>Alicyclobacillus</taxon>
    </lineage>
</organism>
<evidence type="ECO:0000256" key="13">
    <source>
        <dbReference type="ARBA" id="ARBA00023315"/>
    </source>
</evidence>
<name>A0A1N7MIE5_9BACL</name>
<feature type="binding site" evidence="18">
    <location>
        <position position="22"/>
    </location>
    <ligand>
        <name>UDP-N-acetyl-alpha-D-glucosamine</name>
        <dbReference type="ChEBI" id="CHEBI:57705"/>
    </ligand>
</feature>
<feature type="binding site" evidence="18">
    <location>
        <position position="439"/>
    </location>
    <ligand>
        <name>acetyl-CoA</name>
        <dbReference type="ChEBI" id="CHEBI:57288"/>
    </ligand>
</feature>
<evidence type="ECO:0000259" key="19">
    <source>
        <dbReference type="Pfam" id="PF12804"/>
    </source>
</evidence>
<dbReference type="UniPathway" id="UPA00973"/>
<dbReference type="GO" id="GO:0008360">
    <property type="term" value="P:regulation of cell shape"/>
    <property type="evidence" value="ECO:0007669"/>
    <property type="project" value="UniProtKB-KW"/>
</dbReference>
<dbReference type="EC" id="2.7.7.23" evidence="18"/>
<gene>
    <name evidence="18" type="primary">glmU</name>
    <name evidence="20" type="ORF">SAMN05421799_105177</name>
</gene>
<dbReference type="InterPro" id="IPR050065">
    <property type="entry name" value="GlmU-like"/>
</dbReference>
<dbReference type="InterPro" id="IPR025877">
    <property type="entry name" value="MobA-like_NTP_Trfase"/>
</dbReference>
<evidence type="ECO:0000256" key="8">
    <source>
        <dbReference type="ARBA" id="ARBA00022737"/>
    </source>
</evidence>
<feature type="binding site" evidence="18">
    <location>
        <position position="154"/>
    </location>
    <ligand>
        <name>UDP-N-acetyl-alpha-D-glucosamine</name>
        <dbReference type="ChEBI" id="CHEBI:57705"/>
    </ligand>
</feature>
<dbReference type="Gene3D" id="2.160.10.10">
    <property type="entry name" value="Hexapeptide repeat proteins"/>
    <property type="match status" value="1"/>
</dbReference>
<dbReference type="GO" id="GO:0019134">
    <property type="term" value="F:glucosamine-1-phosphate N-acetyltransferase activity"/>
    <property type="evidence" value="ECO:0007669"/>
    <property type="project" value="UniProtKB-UniRule"/>
</dbReference>
<dbReference type="STRING" id="252246.SAMN05421799_105177"/>
<dbReference type="InterPro" id="IPR011004">
    <property type="entry name" value="Trimer_LpxA-like_sf"/>
</dbReference>
<feature type="binding site" evidence="18">
    <location>
        <position position="102"/>
    </location>
    <ligand>
        <name>Mg(2+)</name>
        <dbReference type="ChEBI" id="CHEBI:18420"/>
    </ligand>
</feature>
<dbReference type="OrthoDB" id="9775031at2"/>
<feature type="active site" description="Proton acceptor" evidence="18">
    <location>
        <position position="362"/>
    </location>
</feature>
<feature type="binding site" evidence="18">
    <location>
        <begin position="100"/>
        <end position="102"/>
    </location>
    <ligand>
        <name>UDP-N-acetyl-alpha-D-glucosamine</name>
        <dbReference type="ChEBI" id="CHEBI:57705"/>
    </ligand>
</feature>
<evidence type="ECO:0000256" key="12">
    <source>
        <dbReference type="ARBA" id="ARBA00023268"/>
    </source>
</evidence>
<evidence type="ECO:0000256" key="17">
    <source>
        <dbReference type="ARBA" id="ARBA00049628"/>
    </source>
</evidence>
<feature type="binding site" evidence="18">
    <location>
        <position position="227"/>
    </location>
    <ligand>
        <name>Mg(2+)</name>
        <dbReference type="ChEBI" id="CHEBI:18420"/>
    </ligand>
</feature>
<feature type="region of interest" description="Pyrophosphorylase" evidence="18">
    <location>
        <begin position="1"/>
        <end position="229"/>
    </location>
</feature>
<dbReference type="Proteomes" id="UP000186156">
    <property type="component" value="Unassembled WGS sequence"/>
</dbReference>
<protein>
    <recommendedName>
        <fullName evidence="18">Bifunctional protein GlmU</fullName>
    </recommendedName>
    <domain>
        <recommendedName>
            <fullName evidence="18">UDP-N-acetylglucosamine pyrophosphorylase</fullName>
            <ecNumber evidence="18">2.7.7.23</ecNumber>
        </recommendedName>
        <alternativeName>
            <fullName evidence="18">N-acetylglucosamine-1-phosphate uridyltransferase</fullName>
        </alternativeName>
    </domain>
    <domain>
        <recommendedName>
            <fullName evidence="18">Glucosamine-1-phosphate N-acetyltransferase</fullName>
            <ecNumber evidence="18">2.3.1.157</ecNumber>
        </recommendedName>
    </domain>
</protein>
<evidence type="ECO:0000256" key="1">
    <source>
        <dbReference type="ARBA" id="ARBA00004496"/>
    </source>
</evidence>
<evidence type="ECO:0000256" key="15">
    <source>
        <dbReference type="ARBA" id="ARBA00048247"/>
    </source>
</evidence>
<dbReference type="GO" id="GO:0003977">
    <property type="term" value="F:UDP-N-acetylglucosamine diphosphorylase activity"/>
    <property type="evidence" value="ECO:0007669"/>
    <property type="project" value="UniProtKB-UniRule"/>
</dbReference>
<evidence type="ECO:0000256" key="16">
    <source>
        <dbReference type="ARBA" id="ARBA00048493"/>
    </source>
</evidence>
<dbReference type="GO" id="GO:0009245">
    <property type="term" value="P:lipid A biosynthetic process"/>
    <property type="evidence" value="ECO:0007669"/>
    <property type="project" value="UniProtKB-UniRule"/>
</dbReference>
<evidence type="ECO:0000313" key="21">
    <source>
        <dbReference type="Proteomes" id="UP000186156"/>
    </source>
</evidence>
<keyword evidence="9 18" id="KW-0460">Magnesium</keyword>
<comment type="pathway">
    <text evidence="18">Bacterial outer membrane biogenesis; LPS lipid A biosynthesis.</text>
</comment>
<comment type="caution">
    <text evidence="18">Lacks conserved residue(s) required for the propagation of feature annotation.</text>
</comment>
<feature type="domain" description="MobA-like NTP transferase" evidence="19">
    <location>
        <begin position="5"/>
        <end position="136"/>
    </location>
</feature>
<dbReference type="GO" id="GO:0006048">
    <property type="term" value="P:UDP-N-acetylglucosamine biosynthetic process"/>
    <property type="evidence" value="ECO:0007669"/>
    <property type="project" value="UniProtKB-UniPathway"/>
</dbReference>
<comment type="similarity">
    <text evidence="2 18">In the C-terminal section; belongs to the transferase hexapeptide repeat family.</text>
</comment>
<feature type="binding site" evidence="18">
    <location>
        <begin position="385"/>
        <end position="386"/>
    </location>
    <ligand>
        <name>acetyl-CoA</name>
        <dbReference type="ChEBI" id="CHEBI:57288"/>
    </ligand>
</feature>
<dbReference type="InterPro" id="IPR001451">
    <property type="entry name" value="Hexapep"/>
</dbReference>
<evidence type="ECO:0000256" key="14">
    <source>
        <dbReference type="ARBA" id="ARBA00023316"/>
    </source>
</evidence>
<evidence type="ECO:0000256" key="9">
    <source>
        <dbReference type="ARBA" id="ARBA00022842"/>
    </source>
</evidence>
<dbReference type="GO" id="GO:0071555">
    <property type="term" value="P:cell wall organization"/>
    <property type="evidence" value="ECO:0007669"/>
    <property type="project" value="UniProtKB-KW"/>
</dbReference>
<dbReference type="UniPathway" id="UPA00113">
    <property type="reaction ID" value="UER00532"/>
</dbReference>
<dbReference type="GO" id="GO:0000902">
    <property type="term" value="P:cell morphogenesis"/>
    <property type="evidence" value="ECO:0007669"/>
    <property type="project" value="UniProtKB-UniRule"/>
</dbReference>
<dbReference type="EMBL" id="FTOO01000005">
    <property type="protein sequence ID" value="SIS85906.1"/>
    <property type="molecule type" value="Genomic_DNA"/>
</dbReference>
<feature type="binding site" evidence="18">
    <location>
        <begin position="77"/>
        <end position="78"/>
    </location>
    <ligand>
        <name>UDP-N-acetyl-alpha-D-glucosamine</name>
        <dbReference type="ChEBI" id="CHEBI:57705"/>
    </ligand>
</feature>
<feature type="binding site" evidence="18">
    <location>
        <position position="169"/>
    </location>
    <ligand>
        <name>UDP-N-acetyl-alpha-D-glucosamine</name>
        <dbReference type="ChEBI" id="CHEBI:57705"/>
    </ligand>
</feature>
<dbReference type="GO" id="GO:0000287">
    <property type="term" value="F:magnesium ion binding"/>
    <property type="evidence" value="ECO:0007669"/>
    <property type="project" value="UniProtKB-UniRule"/>
</dbReference>
<dbReference type="EC" id="2.3.1.157" evidence="18"/>
<proteinExistence type="inferred from homology"/>
<dbReference type="InterPro" id="IPR005882">
    <property type="entry name" value="Bifunctional_GlmU"/>
</dbReference>
<dbReference type="CDD" id="cd02540">
    <property type="entry name" value="GT2_GlmU_N_bac"/>
    <property type="match status" value="1"/>
</dbReference>
<evidence type="ECO:0000256" key="6">
    <source>
        <dbReference type="ARBA" id="ARBA00022695"/>
    </source>
</evidence>
<feature type="binding site" evidence="18">
    <location>
        <begin position="8"/>
        <end position="11"/>
    </location>
    <ligand>
        <name>UDP-N-acetyl-alpha-D-glucosamine</name>
        <dbReference type="ChEBI" id="CHEBI:57705"/>
    </ligand>
</feature>
<keyword evidence="10 18" id="KW-0133">Cell shape</keyword>
<sequence length="470" mass="50681">MAQTAVVLAAGHGTRMKSQTHKVLHPVCGKPMIHHLLDSLGEAGIGQVVVVVGQHREQVEASIQGRAEIAVQEKQLGTADAVRAAMPLVSPESETVVVLYGDAPLIRPETILTLMRLREENRAACVVLAAEVANPTGLGRVFLNDRGEVKRIVEEKDATLEERKHRLINTGIYAFRRDALEQALAEVNNDNAQGEYYLTDTALILSRRGERVIAHIAEDEDEIASVNNRVELARVEAICRRHILEHWMREGVTVMDPAATYVEADVELAPDVTLLPGTMLAGRTRIASGAVVGPNARLVDTIVGEGARVQYTVAVEAVIGPGAEVGPFAYLRPGADIGARVKIGDFVEVKNSRIGDDTKVSHLAYVGDADVGRNVNVGCGAITVNYDGERKHRTVIGDDSFIGSNVNLIAPVTIGKGAYVVAGTTVTDDIGDDGFAIGRVPQTTKPNYVRSWKARRQNRNPEKGGNHRGH</sequence>
<dbReference type="AlphaFoldDB" id="A0A1N7MIE5"/>
<dbReference type="InterPro" id="IPR029044">
    <property type="entry name" value="Nucleotide-diphossugar_trans"/>
</dbReference>
<dbReference type="GO" id="GO:0016020">
    <property type="term" value="C:membrane"/>
    <property type="evidence" value="ECO:0007669"/>
    <property type="project" value="GOC"/>
</dbReference>
<feature type="binding site" evidence="18">
    <location>
        <position position="350"/>
    </location>
    <ligand>
        <name>UDP-N-acetyl-alpha-D-glucosamine</name>
        <dbReference type="ChEBI" id="CHEBI:57705"/>
    </ligand>
</feature>
<keyword evidence="21" id="KW-1185">Reference proteome</keyword>
<evidence type="ECO:0000256" key="18">
    <source>
        <dbReference type="HAMAP-Rule" id="MF_01631"/>
    </source>
</evidence>
<keyword evidence="6 18" id="KW-0548">Nucleotidyltransferase</keyword>
<dbReference type="SUPFAM" id="SSF53448">
    <property type="entry name" value="Nucleotide-diphospho-sugar transferases"/>
    <property type="match status" value="1"/>
</dbReference>
<evidence type="ECO:0000256" key="10">
    <source>
        <dbReference type="ARBA" id="ARBA00022960"/>
    </source>
</evidence>
<comment type="catalytic activity">
    <reaction evidence="16 18">
        <text>N-acetyl-alpha-D-glucosamine 1-phosphate + UTP + H(+) = UDP-N-acetyl-alpha-D-glucosamine + diphosphate</text>
        <dbReference type="Rhea" id="RHEA:13509"/>
        <dbReference type="ChEBI" id="CHEBI:15378"/>
        <dbReference type="ChEBI" id="CHEBI:33019"/>
        <dbReference type="ChEBI" id="CHEBI:46398"/>
        <dbReference type="ChEBI" id="CHEBI:57705"/>
        <dbReference type="ChEBI" id="CHEBI:57776"/>
        <dbReference type="EC" id="2.7.7.23"/>
    </reaction>
</comment>
<keyword evidence="13 18" id="KW-0012">Acyltransferase</keyword>
<feature type="binding site" evidence="18">
    <location>
        <position position="139"/>
    </location>
    <ligand>
        <name>UDP-N-acetyl-alpha-D-glucosamine</name>
        <dbReference type="ChEBI" id="CHEBI:57705"/>
    </ligand>
</feature>
<feature type="binding site" evidence="18">
    <location>
        <position position="422"/>
    </location>
    <ligand>
        <name>acetyl-CoA</name>
        <dbReference type="ChEBI" id="CHEBI:57288"/>
    </ligand>
</feature>
<keyword evidence="5 18" id="KW-0808">Transferase</keyword>
<feature type="binding site" evidence="18">
    <location>
        <position position="365"/>
    </location>
    <ligand>
        <name>UDP-N-acetyl-alpha-D-glucosamine</name>
        <dbReference type="ChEBI" id="CHEBI:57705"/>
    </ligand>
</feature>
<evidence type="ECO:0000256" key="2">
    <source>
        <dbReference type="ARBA" id="ARBA00007707"/>
    </source>
</evidence>
<comment type="catalytic activity">
    <reaction evidence="15 18">
        <text>alpha-D-glucosamine 1-phosphate + acetyl-CoA = N-acetyl-alpha-D-glucosamine 1-phosphate + CoA + H(+)</text>
        <dbReference type="Rhea" id="RHEA:13725"/>
        <dbReference type="ChEBI" id="CHEBI:15378"/>
        <dbReference type="ChEBI" id="CHEBI:57287"/>
        <dbReference type="ChEBI" id="CHEBI:57288"/>
        <dbReference type="ChEBI" id="CHEBI:57776"/>
        <dbReference type="ChEBI" id="CHEBI:58516"/>
        <dbReference type="EC" id="2.3.1.157"/>
    </reaction>
</comment>
<dbReference type="CDD" id="cd03353">
    <property type="entry name" value="LbH_GlmU_C"/>
    <property type="match status" value="1"/>
</dbReference>
<dbReference type="Pfam" id="PF00132">
    <property type="entry name" value="Hexapep"/>
    <property type="match status" value="2"/>
</dbReference>
<comment type="subunit">
    <text evidence="18">Homotrimer.</text>
</comment>
<evidence type="ECO:0000256" key="3">
    <source>
        <dbReference type="ARBA" id="ARBA00007947"/>
    </source>
</evidence>
<comment type="pathway">
    <text evidence="18">Nucleotide-sugar biosynthesis; UDP-N-acetyl-alpha-D-glucosamine biosynthesis; UDP-N-acetyl-alpha-D-glucosamine from N-acetyl-alpha-D-glucosamine 1-phosphate: step 1/1.</text>
</comment>
<evidence type="ECO:0000313" key="20">
    <source>
        <dbReference type="EMBL" id="SIS85906.1"/>
    </source>
</evidence>
<evidence type="ECO:0000256" key="5">
    <source>
        <dbReference type="ARBA" id="ARBA00022679"/>
    </source>
</evidence>
<feature type="region of interest" description="Linker" evidence="18">
    <location>
        <begin position="230"/>
        <end position="250"/>
    </location>
</feature>
<dbReference type="NCBIfam" id="NF010934">
    <property type="entry name" value="PRK14354.1"/>
    <property type="match status" value="1"/>
</dbReference>
<feature type="binding site" evidence="18">
    <location>
        <position position="332"/>
    </location>
    <ligand>
        <name>UDP-N-acetyl-alpha-D-glucosamine</name>
        <dbReference type="ChEBI" id="CHEBI:57705"/>
    </ligand>
</feature>
<evidence type="ECO:0000256" key="7">
    <source>
        <dbReference type="ARBA" id="ARBA00022723"/>
    </source>
</evidence>
<reference evidence="21" key="1">
    <citation type="submission" date="2017-01" db="EMBL/GenBank/DDBJ databases">
        <authorList>
            <person name="Varghese N."/>
            <person name="Submissions S."/>
        </authorList>
    </citation>
    <scope>NUCLEOTIDE SEQUENCE [LARGE SCALE GENOMIC DNA]</scope>
    <source>
        <strain evidence="21">DSM 16176</strain>
    </source>
</reference>
<dbReference type="NCBIfam" id="TIGR01173">
    <property type="entry name" value="glmU"/>
    <property type="match status" value="1"/>
</dbReference>
<dbReference type="SUPFAM" id="SSF51161">
    <property type="entry name" value="Trimeric LpxA-like enzymes"/>
    <property type="match status" value="1"/>
</dbReference>
<dbReference type="InterPro" id="IPR038009">
    <property type="entry name" value="GlmU_C_LbH"/>
</dbReference>
<dbReference type="GO" id="GO:0009252">
    <property type="term" value="P:peptidoglycan biosynthetic process"/>
    <property type="evidence" value="ECO:0007669"/>
    <property type="project" value="UniProtKB-UniRule"/>
</dbReference>
<keyword evidence="14 18" id="KW-0961">Cell wall biogenesis/degradation</keyword>
<feature type="binding site" evidence="18">
    <location>
        <position position="72"/>
    </location>
    <ligand>
        <name>UDP-N-acetyl-alpha-D-glucosamine</name>
        <dbReference type="ChEBI" id="CHEBI:57705"/>
    </ligand>
</feature>
<feature type="binding site" evidence="18">
    <location>
        <position position="404"/>
    </location>
    <ligand>
        <name>acetyl-CoA</name>
        <dbReference type="ChEBI" id="CHEBI:57288"/>
    </ligand>
</feature>
<evidence type="ECO:0000256" key="11">
    <source>
        <dbReference type="ARBA" id="ARBA00022984"/>
    </source>
</evidence>
<comment type="similarity">
    <text evidence="3 18">In the N-terminal section; belongs to the N-acetylglucosamine-1-phosphate uridyltransferase family.</text>
</comment>
<dbReference type="HAMAP" id="MF_01631">
    <property type="entry name" value="GlmU"/>
    <property type="match status" value="1"/>
</dbReference>
<keyword evidence="12 18" id="KW-0511">Multifunctional enzyme</keyword>
<keyword evidence="11 18" id="KW-0573">Peptidoglycan synthesis</keyword>
<keyword evidence="4 18" id="KW-0963">Cytoplasm</keyword>
<evidence type="ECO:0000256" key="4">
    <source>
        <dbReference type="ARBA" id="ARBA00022490"/>
    </source>
</evidence>
<feature type="binding site" evidence="18">
    <location>
        <position position="376"/>
    </location>
    <ligand>
        <name>UDP-N-acetyl-alpha-D-glucosamine</name>
        <dbReference type="ChEBI" id="CHEBI:57705"/>
    </ligand>
</feature>
<dbReference type="PANTHER" id="PTHR43584">
    <property type="entry name" value="NUCLEOTIDYL TRANSFERASE"/>
    <property type="match status" value="1"/>
</dbReference>
<keyword evidence="8 18" id="KW-0677">Repeat</keyword>
<dbReference type="GO" id="GO:0005737">
    <property type="term" value="C:cytoplasm"/>
    <property type="evidence" value="ECO:0007669"/>
    <property type="project" value="UniProtKB-SubCell"/>
</dbReference>
<comment type="function">
    <text evidence="17 18">Catalyzes the last two sequential reactions in the de novo biosynthetic pathway for UDP-N-acetylglucosamine (UDP-GlcNAc). The C-terminal domain catalyzes the transfer of acetyl group from acetyl coenzyme A to glucosamine-1-phosphate (GlcN-1-P) to produce N-acetylglucosamine-1-phosphate (GlcNAc-1-P), which is converted into UDP-GlcNAc by the transfer of uridine 5-monophosphate (from uridine 5-triphosphate), a reaction catalyzed by the N-terminal domain.</text>
</comment>
<dbReference type="RefSeq" id="WP_076346750.1">
    <property type="nucleotide sequence ID" value="NZ_FTOO01000005.1"/>
</dbReference>
<accession>A0A1N7MIE5</accession>
<comment type="cofactor">
    <cofactor evidence="18">
        <name>Mg(2+)</name>
        <dbReference type="ChEBI" id="CHEBI:18420"/>
    </cofactor>
    <text evidence="18">Binds 1 Mg(2+) ion per subunit.</text>
</comment>
<dbReference type="PANTHER" id="PTHR43584:SF3">
    <property type="entry name" value="BIFUNCTIONAL PROTEIN GLMU"/>
    <property type="match status" value="1"/>
</dbReference>
<comment type="pathway">
    <text evidence="18">Nucleotide-sugar biosynthesis; UDP-N-acetyl-alpha-D-glucosamine biosynthesis; N-acetyl-alpha-D-glucosamine 1-phosphate from alpha-D-glucosamine 6-phosphate (route II): step 2/2.</text>
</comment>
<feature type="binding site" evidence="18">
    <location>
        <position position="227"/>
    </location>
    <ligand>
        <name>UDP-N-acetyl-alpha-D-glucosamine</name>
        <dbReference type="ChEBI" id="CHEBI:57705"/>
    </ligand>
</feature>
<feature type="region of interest" description="N-acetyltransferase" evidence="18">
    <location>
        <begin position="251"/>
        <end position="470"/>
    </location>
</feature>
<keyword evidence="7 18" id="KW-0479">Metal-binding</keyword>